<protein>
    <submittedName>
        <fullName evidence="1">Uncharacterized protein</fullName>
    </submittedName>
</protein>
<dbReference type="EMBL" id="AWQX01000221">
    <property type="protein sequence ID" value="EST26665.1"/>
    <property type="molecule type" value="Genomic_DNA"/>
</dbReference>
<gene>
    <name evidence="1" type="ORF">M878_26545</name>
</gene>
<comment type="caution">
    <text evidence="1">The sequence shown here is derived from an EMBL/GenBank/DDBJ whole genome shotgun (WGS) entry which is preliminary data.</text>
</comment>
<accession>V6K3C1</accession>
<sequence length="57" mass="6209">MDAWTGFRGGHRRDTSCFLGVRATDALLRDTDMVLLDIKPSACGERSARTLGPGPYP</sequence>
<name>V6K3C1_STRRC</name>
<dbReference type="RefSeq" id="WP_023549865.1">
    <property type="nucleotide sequence ID" value="NZ_CM002285.1"/>
</dbReference>
<keyword evidence="2" id="KW-1185">Reference proteome</keyword>
<dbReference type="PATRIC" id="fig|1352936.5.peg.5545"/>
<evidence type="ECO:0000313" key="2">
    <source>
        <dbReference type="Proteomes" id="UP000017984"/>
    </source>
</evidence>
<evidence type="ECO:0000313" key="1">
    <source>
        <dbReference type="EMBL" id="EST26665.1"/>
    </source>
</evidence>
<organism evidence="1 2">
    <name type="scientific">Streptomyces roseochromogenus subsp. oscitans DS 12.976</name>
    <dbReference type="NCBI Taxonomy" id="1352936"/>
    <lineage>
        <taxon>Bacteria</taxon>
        <taxon>Bacillati</taxon>
        <taxon>Actinomycetota</taxon>
        <taxon>Actinomycetes</taxon>
        <taxon>Kitasatosporales</taxon>
        <taxon>Streptomycetaceae</taxon>
        <taxon>Streptomyces</taxon>
    </lineage>
</organism>
<dbReference type="STRING" id="1352936.M878_26545"/>
<reference evidence="1 2" key="1">
    <citation type="journal article" date="2014" name="Genome Announc.">
        <title>Draft Genome Sequence of Streptomyces roseochromogenes subsp. oscitans DS 12.976, Producer of the Aminocoumarin Antibiotic Clorobiocin.</title>
        <authorList>
            <person name="Ruckert C."/>
            <person name="Kalinowski J."/>
            <person name="Heide L."/>
            <person name="Apel A.K."/>
        </authorList>
    </citation>
    <scope>NUCLEOTIDE SEQUENCE [LARGE SCALE GENOMIC DNA]</scope>
    <source>
        <strain evidence="1 2">DS 12.976</strain>
    </source>
</reference>
<proteinExistence type="predicted"/>
<dbReference type="AlphaFoldDB" id="V6K3C1"/>
<dbReference type="Proteomes" id="UP000017984">
    <property type="component" value="Chromosome"/>
</dbReference>
<dbReference type="HOGENOM" id="CLU_2994851_0_0_11"/>